<name>A0A934ULJ3_9SPHI</name>
<dbReference type="SUPFAM" id="SSF81340">
    <property type="entry name" value="Clc chloride channel"/>
    <property type="match status" value="1"/>
</dbReference>
<organism evidence="6 7">
    <name type="scientific">Mucilaginibacter segetis</name>
    <dbReference type="NCBI Taxonomy" id="2793071"/>
    <lineage>
        <taxon>Bacteria</taxon>
        <taxon>Pseudomonadati</taxon>
        <taxon>Bacteroidota</taxon>
        <taxon>Sphingobacteriia</taxon>
        <taxon>Sphingobacteriales</taxon>
        <taxon>Sphingobacteriaceae</taxon>
        <taxon>Mucilaginibacter</taxon>
    </lineage>
</organism>
<feature type="transmembrane region" description="Helical" evidence="5">
    <location>
        <begin position="228"/>
        <end position="249"/>
    </location>
</feature>
<sequence length="446" mass="48152">MLKNILSKQFTLFKYLFRWTLMVIPVAIAVGSMVALFLWLLKWGIHYRFKHPWLLYLLPVAGISIHLLYKLYGQSAEKGNNLIIDEIHQPGAGVPKRMAPLILITTVITHMFGGSAGREGSAVQIGGSLANLFGGWFKLQETDKKVILTAGVAAGFGAVFGTPLTGTIFALEVIAIGRIQYNALLPCLIAGLVADVTVSAWGIHHTQYHIDVVNTGQDFYGHHLHTGIWLLIKVIISSAIFGLVSYAFAKAVHLVKDTLLQLLKISWLLPICGGLIIIGLTLLLGKPDYLSLGVDAEYPGAITIVSSFQHGGAAAFSWLWKLIYTAITLGTGFKGGEVTPLFYIGSTLGNSLAELFNAPVSLFAALGFIAVFAGATNTPMACTIMGIELFGGEHALFFAVACFTAYFFSGESGIYGSQRVAIPKIDGITSSNAKKYVARVFSKYKL</sequence>
<feature type="transmembrane region" description="Helical" evidence="5">
    <location>
        <begin position="20"/>
        <end position="41"/>
    </location>
</feature>
<feature type="transmembrane region" description="Helical" evidence="5">
    <location>
        <begin position="146"/>
        <end position="171"/>
    </location>
</feature>
<feature type="transmembrane region" description="Helical" evidence="5">
    <location>
        <begin position="183"/>
        <end position="203"/>
    </location>
</feature>
<dbReference type="Gene3D" id="1.10.3080.10">
    <property type="entry name" value="Clc chloride channel"/>
    <property type="match status" value="1"/>
</dbReference>
<reference evidence="6" key="1">
    <citation type="submission" date="2020-12" db="EMBL/GenBank/DDBJ databases">
        <title>Bacterial novel species Mucilaginibacter sp. SD-g isolated from soil.</title>
        <authorList>
            <person name="Jung H.-Y."/>
        </authorList>
    </citation>
    <scope>NUCLEOTIDE SEQUENCE</scope>
    <source>
        <strain evidence="6">SD-g</strain>
    </source>
</reference>
<evidence type="ECO:0000256" key="5">
    <source>
        <dbReference type="SAM" id="Phobius"/>
    </source>
</evidence>
<dbReference type="PRINTS" id="PR00762">
    <property type="entry name" value="CLCHANNEL"/>
</dbReference>
<dbReference type="PANTHER" id="PTHR43427:SF12">
    <property type="entry name" value="CHLORIDE TRANSPORTER"/>
    <property type="match status" value="1"/>
</dbReference>
<gene>
    <name evidence="6" type="ORF">I5M19_01800</name>
</gene>
<keyword evidence="4 5" id="KW-0472">Membrane</keyword>
<dbReference type="AlphaFoldDB" id="A0A934ULJ3"/>
<dbReference type="EMBL" id="JAEHFW010000001">
    <property type="protein sequence ID" value="MBK0378025.1"/>
    <property type="molecule type" value="Genomic_DNA"/>
</dbReference>
<evidence type="ECO:0000313" key="7">
    <source>
        <dbReference type="Proteomes" id="UP000613193"/>
    </source>
</evidence>
<evidence type="ECO:0000256" key="3">
    <source>
        <dbReference type="ARBA" id="ARBA00022989"/>
    </source>
</evidence>
<evidence type="ECO:0000313" key="6">
    <source>
        <dbReference type="EMBL" id="MBK0378025.1"/>
    </source>
</evidence>
<dbReference type="GO" id="GO:0016020">
    <property type="term" value="C:membrane"/>
    <property type="evidence" value="ECO:0007669"/>
    <property type="project" value="UniProtKB-SubCell"/>
</dbReference>
<evidence type="ECO:0000256" key="4">
    <source>
        <dbReference type="ARBA" id="ARBA00023136"/>
    </source>
</evidence>
<proteinExistence type="predicted"/>
<keyword evidence="7" id="KW-1185">Reference proteome</keyword>
<accession>A0A934ULJ3</accession>
<feature type="transmembrane region" description="Helical" evidence="5">
    <location>
        <begin position="53"/>
        <end position="72"/>
    </location>
</feature>
<evidence type="ECO:0000256" key="2">
    <source>
        <dbReference type="ARBA" id="ARBA00022692"/>
    </source>
</evidence>
<dbReference type="Proteomes" id="UP000613193">
    <property type="component" value="Unassembled WGS sequence"/>
</dbReference>
<comment type="caution">
    <text evidence="6">The sequence shown here is derived from an EMBL/GenBank/DDBJ whole genome shotgun (WGS) entry which is preliminary data.</text>
</comment>
<dbReference type="PANTHER" id="PTHR43427">
    <property type="entry name" value="CHLORIDE CHANNEL PROTEIN CLC-E"/>
    <property type="match status" value="1"/>
</dbReference>
<dbReference type="InterPro" id="IPR014743">
    <property type="entry name" value="Cl-channel_core"/>
</dbReference>
<feature type="transmembrane region" description="Helical" evidence="5">
    <location>
        <begin position="261"/>
        <end position="284"/>
    </location>
</feature>
<dbReference type="Pfam" id="PF00654">
    <property type="entry name" value="Voltage_CLC"/>
    <property type="match status" value="1"/>
</dbReference>
<dbReference type="InterPro" id="IPR001807">
    <property type="entry name" value="ClC"/>
</dbReference>
<feature type="transmembrane region" description="Helical" evidence="5">
    <location>
        <begin position="355"/>
        <end position="375"/>
    </location>
</feature>
<dbReference type="CDD" id="cd03682">
    <property type="entry name" value="ClC_sycA_like"/>
    <property type="match status" value="1"/>
</dbReference>
<protein>
    <submittedName>
        <fullName evidence="6">Voltage-gated chloride channel family protein</fullName>
    </submittedName>
</protein>
<dbReference type="InterPro" id="IPR050368">
    <property type="entry name" value="ClC-type_chloride_channel"/>
</dbReference>
<keyword evidence="2 5" id="KW-0812">Transmembrane</keyword>
<keyword evidence="3 5" id="KW-1133">Transmembrane helix</keyword>
<feature type="transmembrane region" description="Helical" evidence="5">
    <location>
        <begin position="387"/>
        <end position="408"/>
    </location>
</feature>
<dbReference type="GO" id="GO:0015108">
    <property type="term" value="F:chloride transmembrane transporter activity"/>
    <property type="evidence" value="ECO:0007669"/>
    <property type="project" value="InterPro"/>
</dbReference>
<evidence type="ECO:0000256" key="1">
    <source>
        <dbReference type="ARBA" id="ARBA00004141"/>
    </source>
</evidence>
<comment type="subcellular location">
    <subcellularLocation>
        <location evidence="1">Membrane</location>
        <topology evidence="1">Multi-pass membrane protein</topology>
    </subcellularLocation>
</comment>